<dbReference type="EMBL" id="CM027689">
    <property type="protein sequence ID" value="KAG0515433.1"/>
    <property type="molecule type" value="Genomic_DNA"/>
</dbReference>
<dbReference type="Proteomes" id="UP000807115">
    <property type="component" value="Chromosome 10"/>
</dbReference>
<gene>
    <name evidence="1" type="ORF">BDA96_10G278400</name>
</gene>
<proteinExistence type="predicted"/>
<reference evidence="1" key="2">
    <citation type="submission" date="2020-10" db="EMBL/GenBank/DDBJ databases">
        <authorList>
            <person name="Cooper E.A."/>
            <person name="Brenton Z.W."/>
            <person name="Flinn B.S."/>
            <person name="Jenkins J."/>
            <person name="Shu S."/>
            <person name="Flowers D."/>
            <person name="Luo F."/>
            <person name="Wang Y."/>
            <person name="Xia P."/>
            <person name="Barry K."/>
            <person name="Daum C."/>
            <person name="Lipzen A."/>
            <person name="Yoshinaga Y."/>
            <person name="Schmutz J."/>
            <person name="Saski C."/>
            <person name="Vermerris W."/>
            <person name="Kresovich S."/>
        </authorList>
    </citation>
    <scope>NUCLEOTIDE SEQUENCE</scope>
</reference>
<name>A0A921Q4Y2_SORBI</name>
<protein>
    <submittedName>
        <fullName evidence="1">Uncharacterized protein</fullName>
    </submittedName>
</protein>
<evidence type="ECO:0000313" key="2">
    <source>
        <dbReference type="Proteomes" id="UP000807115"/>
    </source>
</evidence>
<sequence length="102" mass="11725">MMGHRRRRWGKRRGRANREWLASELPMAGRPSFCERKVLDRHGCGVVGRQRGRVHSSKNMVRTILGVSSVLHLTDERSLILTMRCHMAQTGRGTRKTCSKKV</sequence>
<dbReference type="AlphaFoldDB" id="A0A921Q4Y2"/>
<organism evidence="1 2">
    <name type="scientific">Sorghum bicolor</name>
    <name type="common">Sorghum</name>
    <name type="synonym">Sorghum vulgare</name>
    <dbReference type="NCBI Taxonomy" id="4558"/>
    <lineage>
        <taxon>Eukaryota</taxon>
        <taxon>Viridiplantae</taxon>
        <taxon>Streptophyta</taxon>
        <taxon>Embryophyta</taxon>
        <taxon>Tracheophyta</taxon>
        <taxon>Spermatophyta</taxon>
        <taxon>Magnoliopsida</taxon>
        <taxon>Liliopsida</taxon>
        <taxon>Poales</taxon>
        <taxon>Poaceae</taxon>
        <taxon>PACMAD clade</taxon>
        <taxon>Panicoideae</taxon>
        <taxon>Andropogonodae</taxon>
        <taxon>Andropogoneae</taxon>
        <taxon>Sorghinae</taxon>
        <taxon>Sorghum</taxon>
    </lineage>
</organism>
<comment type="caution">
    <text evidence="1">The sequence shown here is derived from an EMBL/GenBank/DDBJ whole genome shotgun (WGS) entry which is preliminary data.</text>
</comment>
<evidence type="ECO:0000313" key="1">
    <source>
        <dbReference type="EMBL" id="KAG0515433.1"/>
    </source>
</evidence>
<reference evidence="1" key="1">
    <citation type="journal article" date="2019" name="BMC Genomics">
        <title>A new reference genome for Sorghum bicolor reveals high levels of sequence similarity between sweet and grain genotypes: implications for the genetics of sugar metabolism.</title>
        <authorList>
            <person name="Cooper E.A."/>
            <person name="Brenton Z.W."/>
            <person name="Flinn B.S."/>
            <person name="Jenkins J."/>
            <person name="Shu S."/>
            <person name="Flowers D."/>
            <person name="Luo F."/>
            <person name="Wang Y."/>
            <person name="Xia P."/>
            <person name="Barry K."/>
            <person name="Daum C."/>
            <person name="Lipzen A."/>
            <person name="Yoshinaga Y."/>
            <person name="Schmutz J."/>
            <person name="Saski C."/>
            <person name="Vermerris W."/>
            <person name="Kresovich S."/>
        </authorList>
    </citation>
    <scope>NUCLEOTIDE SEQUENCE</scope>
</reference>
<accession>A0A921Q4Y2</accession>